<comment type="subunit">
    <text evidence="2">Homodimer.</text>
</comment>
<dbReference type="Pfam" id="PF00763">
    <property type="entry name" value="THF_DHG_CYH"/>
    <property type="match status" value="1"/>
</dbReference>
<evidence type="ECO:0000256" key="8">
    <source>
        <dbReference type="ARBA" id="ARBA00036357"/>
    </source>
</evidence>
<feature type="domain" description="Tetrahydrofolate dehydrogenase/cyclohydrolase catalytic" evidence="9">
    <location>
        <begin position="4"/>
        <end position="120"/>
    </location>
</feature>
<feature type="domain" description="Tetrahydrofolate dehydrogenase/cyclohydrolase NAD(P)-binding" evidence="10">
    <location>
        <begin position="141"/>
        <end position="255"/>
    </location>
</feature>
<evidence type="ECO:0000256" key="7">
    <source>
        <dbReference type="ARBA" id="ARBA00023268"/>
    </source>
</evidence>
<protein>
    <submittedName>
        <fullName evidence="11">Bifunctional protein FolD</fullName>
    </submittedName>
</protein>
<evidence type="ECO:0000259" key="10">
    <source>
        <dbReference type="Pfam" id="PF02882"/>
    </source>
</evidence>
<dbReference type="PANTHER" id="PTHR48099">
    <property type="entry name" value="C-1-TETRAHYDROFOLATE SYNTHASE, CYTOPLASMIC-RELATED"/>
    <property type="match status" value="1"/>
</dbReference>
<evidence type="ECO:0000256" key="2">
    <source>
        <dbReference type="ARBA" id="ARBA00011738"/>
    </source>
</evidence>
<dbReference type="InterPro" id="IPR000672">
    <property type="entry name" value="THF_DH/CycHdrlase"/>
</dbReference>
<dbReference type="SUPFAM" id="SSF53223">
    <property type="entry name" value="Aminoacid dehydrogenase-like, N-terminal domain"/>
    <property type="match status" value="1"/>
</dbReference>
<dbReference type="EMBL" id="GDHC01009635">
    <property type="protein sequence ID" value="JAQ08994.1"/>
    <property type="molecule type" value="Transcribed_RNA"/>
</dbReference>
<dbReference type="GO" id="GO:0005829">
    <property type="term" value="C:cytosol"/>
    <property type="evidence" value="ECO:0007669"/>
    <property type="project" value="TreeGrafter"/>
</dbReference>
<name>A0A146LLS5_LYGHE</name>
<dbReference type="CDD" id="cd01080">
    <property type="entry name" value="NAD_bind_m-THF_DH_Cyclohyd"/>
    <property type="match status" value="1"/>
</dbReference>
<dbReference type="Gene3D" id="3.40.50.720">
    <property type="entry name" value="NAD(P)-binding Rossmann-like Domain"/>
    <property type="match status" value="1"/>
</dbReference>
<keyword evidence="5" id="KW-0521">NADP</keyword>
<comment type="pathway">
    <text evidence="1">One-carbon metabolism; tetrahydrofolate interconversion.</text>
</comment>
<keyword evidence="3" id="KW-0554">One-carbon metabolism</keyword>
<sequence length="291" mass="31827">MRILRGVKLAKQLREQIRRHVLTLTSAQLPRPTLHILCVGDENPSQQIYVRNKIAACQECGIVSHVHQLSQDTTSHALYKSIVNLNSNPDVHGILLQLPLPKQLSPMLFHSCVDPTKDVDGLATYNVGNLALHGRHAILIPCTPVGIVRLLQSHGVLLHKKFITIVGRSNLVGKPLSVLLQSYNATVTLCHSNTPNLAQTTRHADIVITATGVPNLIQTQHVAPNAYVVDVGITTTAPASKKIVGDADFNALAPRTYATVLPIAHMYVYICTTIFTQMLLASHQFLGVWDP</sequence>
<dbReference type="InterPro" id="IPR020630">
    <property type="entry name" value="THF_DH/CycHdrlase_cat_dom"/>
</dbReference>
<evidence type="ECO:0000256" key="4">
    <source>
        <dbReference type="ARBA" id="ARBA00022801"/>
    </source>
</evidence>
<comment type="catalytic activity">
    <reaction evidence="8">
        <text>(6R)-5,10-methenyltetrahydrofolate + H2O = (6R)-10-formyltetrahydrofolate + H(+)</text>
        <dbReference type="Rhea" id="RHEA:23700"/>
        <dbReference type="ChEBI" id="CHEBI:15377"/>
        <dbReference type="ChEBI" id="CHEBI:15378"/>
        <dbReference type="ChEBI" id="CHEBI:57455"/>
        <dbReference type="ChEBI" id="CHEBI:195366"/>
        <dbReference type="EC" id="3.5.4.9"/>
    </reaction>
</comment>
<dbReference type="Pfam" id="PF02882">
    <property type="entry name" value="THF_DHG_CYH_C"/>
    <property type="match status" value="1"/>
</dbReference>
<dbReference type="GO" id="GO:0004488">
    <property type="term" value="F:methylenetetrahydrofolate dehydrogenase (NADP+) activity"/>
    <property type="evidence" value="ECO:0007669"/>
    <property type="project" value="InterPro"/>
</dbReference>
<dbReference type="PRINTS" id="PR00085">
    <property type="entry name" value="THFDHDRGNASE"/>
</dbReference>
<dbReference type="FunFam" id="3.40.50.10860:FF:000005">
    <property type="entry name" value="C-1-tetrahydrofolate synthase, cytoplasmic, putative"/>
    <property type="match status" value="1"/>
</dbReference>
<keyword evidence="7" id="KW-0511">Multifunctional enzyme</keyword>
<proteinExistence type="inferred from homology"/>
<dbReference type="InterPro" id="IPR036291">
    <property type="entry name" value="NAD(P)-bd_dom_sf"/>
</dbReference>
<reference evidence="11" key="1">
    <citation type="journal article" date="2016" name="Gigascience">
        <title>De novo construction of an expanded transcriptome assembly for the western tarnished plant bug, Lygus hesperus.</title>
        <authorList>
            <person name="Tassone E.E."/>
            <person name="Geib S.M."/>
            <person name="Hall B."/>
            <person name="Fabrick J.A."/>
            <person name="Brent C.S."/>
            <person name="Hull J.J."/>
        </authorList>
    </citation>
    <scope>NUCLEOTIDE SEQUENCE</scope>
</reference>
<keyword evidence="4" id="KW-0378">Hydrolase</keyword>
<dbReference type="Gene3D" id="3.40.50.10860">
    <property type="entry name" value="Leucine Dehydrogenase, chain A, domain 1"/>
    <property type="match status" value="1"/>
</dbReference>
<evidence type="ECO:0000259" key="9">
    <source>
        <dbReference type="Pfam" id="PF00763"/>
    </source>
</evidence>
<evidence type="ECO:0000256" key="1">
    <source>
        <dbReference type="ARBA" id="ARBA00004777"/>
    </source>
</evidence>
<gene>
    <name evidence="11" type="primary">folD_0</name>
    <name evidence="11" type="ORF">g.23587</name>
</gene>
<dbReference type="InterPro" id="IPR020631">
    <property type="entry name" value="THF_DH/CycHdrlase_NAD-bd_dom"/>
</dbReference>
<evidence type="ECO:0000256" key="6">
    <source>
        <dbReference type="ARBA" id="ARBA00023002"/>
    </source>
</evidence>
<evidence type="ECO:0000256" key="3">
    <source>
        <dbReference type="ARBA" id="ARBA00022563"/>
    </source>
</evidence>
<dbReference type="GO" id="GO:0004477">
    <property type="term" value="F:methenyltetrahydrofolate cyclohydrolase activity"/>
    <property type="evidence" value="ECO:0007669"/>
    <property type="project" value="UniProtKB-EC"/>
</dbReference>
<dbReference type="HAMAP" id="MF_01576">
    <property type="entry name" value="THF_DHG_CYH"/>
    <property type="match status" value="1"/>
</dbReference>
<dbReference type="PANTHER" id="PTHR48099:SF5">
    <property type="entry name" value="C-1-TETRAHYDROFOLATE SYNTHASE, CYTOPLASMIC"/>
    <property type="match status" value="1"/>
</dbReference>
<organism evidence="11">
    <name type="scientific">Lygus hesperus</name>
    <name type="common">Western plant bug</name>
    <dbReference type="NCBI Taxonomy" id="30085"/>
    <lineage>
        <taxon>Eukaryota</taxon>
        <taxon>Metazoa</taxon>
        <taxon>Ecdysozoa</taxon>
        <taxon>Arthropoda</taxon>
        <taxon>Hexapoda</taxon>
        <taxon>Insecta</taxon>
        <taxon>Pterygota</taxon>
        <taxon>Neoptera</taxon>
        <taxon>Paraneoptera</taxon>
        <taxon>Hemiptera</taxon>
        <taxon>Heteroptera</taxon>
        <taxon>Panheteroptera</taxon>
        <taxon>Cimicomorpha</taxon>
        <taxon>Miridae</taxon>
        <taxon>Mirini</taxon>
        <taxon>Lygus</taxon>
    </lineage>
</organism>
<keyword evidence="6" id="KW-0560">Oxidoreductase</keyword>
<evidence type="ECO:0000256" key="5">
    <source>
        <dbReference type="ARBA" id="ARBA00022857"/>
    </source>
</evidence>
<dbReference type="InterPro" id="IPR046346">
    <property type="entry name" value="Aminoacid_DH-like_N_sf"/>
</dbReference>
<dbReference type="SUPFAM" id="SSF51735">
    <property type="entry name" value="NAD(P)-binding Rossmann-fold domains"/>
    <property type="match status" value="1"/>
</dbReference>
<dbReference type="AlphaFoldDB" id="A0A146LLS5"/>
<accession>A0A146LLS5</accession>
<dbReference type="GO" id="GO:0035999">
    <property type="term" value="P:tetrahydrofolate interconversion"/>
    <property type="evidence" value="ECO:0007669"/>
    <property type="project" value="TreeGrafter"/>
</dbReference>
<evidence type="ECO:0000313" key="11">
    <source>
        <dbReference type="EMBL" id="JAQ08994.1"/>
    </source>
</evidence>